<comment type="caution">
    <text evidence="3">The sequence shown here is derived from an EMBL/GenBank/DDBJ whole genome shotgun (WGS) entry which is preliminary data.</text>
</comment>
<feature type="region of interest" description="Disordered" evidence="1">
    <location>
        <begin position="684"/>
        <end position="708"/>
    </location>
</feature>
<protein>
    <submittedName>
        <fullName evidence="3">Uncharacterized protein</fullName>
    </submittedName>
</protein>
<feature type="compositionally biased region" description="Low complexity" evidence="1">
    <location>
        <begin position="694"/>
        <end position="708"/>
    </location>
</feature>
<keyword evidence="4" id="KW-1185">Reference proteome</keyword>
<proteinExistence type="predicted"/>
<feature type="transmembrane region" description="Helical" evidence="2">
    <location>
        <begin position="52"/>
        <end position="74"/>
    </location>
</feature>
<reference evidence="3 4" key="1">
    <citation type="submission" date="2020-11" db="EMBL/GenBank/DDBJ databases">
        <title>genome sequence of strain KACC 18849.</title>
        <authorList>
            <person name="Gao J."/>
            <person name="Zhang X."/>
        </authorList>
    </citation>
    <scope>NUCLEOTIDE SEQUENCE [LARGE SCALE GENOMIC DNA]</scope>
    <source>
        <strain evidence="3 4">KACC 18849</strain>
    </source>
</reference>
<accession>A0ABS0SSU9</accession>
<feature type="transmembrane region" description="Helical" evidence="2">
    <location>
        <begin position="193"/>
        <end position="212"/>
    </location>
</feature>
<evidence type="ECO:0000313" key="3">
    <source>
        <dbReference type="EMBL" id="MBI1682431.1"/>
    </source>
</evidence>
<feature type="transmembrane region" description="Helical" evidence="2">
    <location>
        <begin position="233"/>
        <end position="258"/>
    </location>
</feature>
<keyword evidence="2" id="KW-0472">Membrane</keyword>
<keyword evidence="2" id="KW-0812">Transmembrane</keyword>
<gene>
    <name evidence="3" type="ORF">I4Q42_01975</name>
</gene>
<keyword evidence="2" id="KW-1133">Transmembrane helix</keyword>
<sequence length="708" mass="75461">MGERSELLAFFERSKVPVGLPLLAAGTIPASLIGLLLFYLPDLPLDLAFFGGWLALLSLAALIWATVLWGLVVAVTPQKQALTSASVVAVAMSLAIASVASPPAIGSLAQKTGRVVEAALAWTPALVSQAVSGVDPCSGGVLKPEQRRQTVLKGRITGVLHGFISRGDRGCTPADLIPAGLSSAPAGTMTGGAWIWFLIVFGICLVLARAIAEARTEWYPADGSREPIIAYPKWIAAVVYTAILIPASYLAIGSLLLLTQETTAVDQAELNRRLDDVEAKAMSSQSMEPLPVNTGLLLGQAVNAANAVPPTPAPIAAPGPEVGGEAKPAATPAALAVTPAVDQAEQLRIIVQGVNDYQKLSQRFEQYRVSRKLEIVRDYNEAVGRFPPSQLPGYVDILVERYREQVTTRRLQLRQCLGALSGVQTVSIVDRRMNLRNLAAAAPYTEEIKKTCKAPVEVATAAGSTIEADRNLRLGNLIERVLYRWLIGVPASTLLILGLIGFGLFGAAIRMLGRPDRPELNAEPDQPVDAEARVQVDALFARSEALSHAPPPAEDDVSSRAQRERQLRRQEILALKALALRINAASRSDHAGSNNIVYFRANYVVGDDGLVRVGERVAVSGAPARVLVHGMGAAFTIFLLSECGARLFNEGGQTNPIGMLAMGFIGAVFAEDIWKRAREILGENLKRKPEPKEQPQAPAAAPAALPAE</sequence>
<dbReference type="EMBL" id="JADWOX010000001">
    <property type="protein sequence ID" value="MBI1682431.1"/>
    <property type="molecule type" value="Genomic_DNA"/>
</dbReference>
<evidence type="ECO:0000256" key="2">
    <source>
        <dbReference type="SAM" id="Phobius"/>
    </source>
</evidence>
<evidence type="ECO:0000313" key="4">
    <source>
        <dbReference type="Proteomes" id="UP000639859"/>
    </source>
</evidence>
<feature type="transmembrane region" description="Helical" evidence="2">
    <location>
        <begin position="482"/>
        <end position="509"/>
    </location>
</feature>
<dbReference type="RefSeq" id="WP_198574384.1">
    <property type="nucleotide sequence ID" value="NZ_JADWOX010000001.1"/>
</dbReference>
<evidence type="ECO:0000256" key="1">
    <source>
        <dbReference type="SAM" id="MobiDB-lite"/>
    </source>
</evidence>
<feature type="transmembrane region" description="Helical" evidence="2">
    <location>
        <begin position="20"/>
        <end position="40"/>
    </location>
</feature>
<feature type="compositionally biased region" description="Basic and acidic residues" evidence="1">
    <location>
        <begin position="684"/>
        <end position="693"/>
    </location>
</feature>
<name>A0ABS0SSU9_9CAUL</name>
<dbReference type="Proteomes" id="UP000639859">
    <property type="component" value="Unassembled WGS sequence"/>
</dbReference>
<organism evidence="3 4">
    <name type="scientific">Caulobacter hibisci</name>
    <dbReference type="NCBI Taxonomy" id="2035993"/>
    <lineage>
        <taxon>Bacteria</taxon>
        <taxon>Pseudomonadati</taxon>
        <taxon>Pseudomonadota</taxon>
        <taxon>Alphaproteobacteria</taxon>
        <taxon>Caulobacterales</taxon>
        <taxon>Caulobacteraceae</taxon>
        <taxon>Caulobacter</taxon>
    </lineage>
</organism>